<dbReference type="SUPFAM" id="SSF51161">
    <property type="entry name" value="Trimeric LpxA-like enzymes"/>
    <property type="match status" value="1"/>
</dbReference>
<gene>
    <name evidence="9" type="ORF">BC936DRAFT_139220</name>
</gene>
<evidence type="ECO:0000256" key="5">
    <source>
        <dbReference type="ARBA" id="ARBA00022917"/>
    </source>
</evidence>
<evidence type="ECO:0000256" key="8">
    <source>
        <dbReference type="SAM" id="SignalP"/>
    </source>
</evidence>
<keyword evidence="7" id="KW-1133">Transmembrane helix</keyword>
<dbReference type="CDD" id="cd04652">
    <property type="entry name" value="LbH_eIF2B_gamma_C"/>
    <property type="match status" value="1"/>
</dbReference>
<dbReference type="GO" id="GO:0002183">
    <property type="term" value="P:cytoplasmic translational initiation"/>
    <property type="evidence" value="ECO:0007669"/>
    <property type="project" value="TreeGrafter"/>
</dbReference>
<comment type="subunit">
    <text evidence="6">Component of the translation initiation factor 2B (eIF2B) complex which is a heterodecamer of two sets of five different subunits: alpha, beta, gamma, delta and epsilon. Subunits alpha, beta and delta comprise a regulatory subcomplex and subunits epsilon and gamma comprise a catalytic subcomplex. Within the complex, the hexameric regulatory complex resides at the center, with the two heterodimeric catalytic subcomplexes bound on opposite sides.</text>
</comment>
<dbReference type="PANTHER" id="PTHR45989">
    <property type="entry name" value="TRANSLATION INITIATION FACTOR EIF-2B SUBUNIT GAMMA"/>
    <property type="match status" value="1"/>
</dbReference>
<keyword evidence="7" id="KW-0472">Membrane</keyword>
<feature type="chain" id="PRO_5019588226" evidence="8">
    <location>
        <begin position="28"/>
        <end position="400"/>
    </location>
</feature>
<feature type="signal peptide" evidence="8">
    <location>
        <begin position="1"/>
        <end position="27"/>
    </location>
</feature>
<dbReference type="Gene3D" id="2.160.10.10">
    <property type="entry name" value="Hexapeptide repeat proteins"/>
    <property type="match status" value="1"/>
</dbReference>
<dbReference type="GO" id="GO:0005085">
    <property type="term" value="F:guanyl-nucleotide exchange factor activity"/>
    <property type="evidence" value="ECO:0007669"/>
    <property type="project" value="TreeGrafter"/>
</dbReference>
<accession>A0A433BAD9</accession>
<dbReference type="EMBL" id="RBNI01014468">
    <property type="protein sequence ID" value="RUP21019.1"/>
    <property type="molecule type" value="Genomic_DNA"/>
</dbReference>
<evidence type="ECO:0000313" key="9">
    <source>
        <dbReference type="EMBL" id="RUP21019.1"/>
    </source>
</evidence>
<keyword evidence="3" id="KW-0963">Cytoplasm</keyword>
<comment type="caution">
    <text evidence="9">The sequence shown here is derived from an EMBL/GenBank/DDBJ whole genome shotgun (WGS) entry which is preliminary data.</text>
</comment>
<comment type="similarity">
    <text evidence="2">Belongs to the eIF-2B gamma/epsilon subunits family.</text>
</comment>
<dbReference type="GO" id="GO:0005851">
    <property type="term" value="C:eukaryotic translation initiation factor 2B complex"/>
    <property type="evidence" value="ECO:0007669"/>
    <property type="project" value="TreeGrafter"/>
</dbReference>
<evidence type="ECO:0000256" key="1">
    <source>
        <dbReference type="ARBA" id="ARBA00004514"/>
    </source>
</evidence>
<organism evidence="9 10">
    <name type="scientific">Jimgerdemannia flammicorona</name>
    <dbReference type="NCBI Taxonomy" id="994334"/>
    <lineage>
        <taxon>Eukaryota</taxon>
        <taxon>Fungi</taxon>
        <taxon>Fungi incertae sedis</taxon>
        <taxon>Mucoromycota</taxon>
        <taxon>Mucoromycotina</taxon>
        <taxon>Endogonomycetes</taxon>
        <taxon>Endogonales</taxon>
        <taxon>Endogonaceae</taxon>
        <taxon>Jimgerdemannia</taxon>
    </lineage>
</organism>
<evidence type="ECO:0000313" key="10">
    <source>
        <dbReference type="Proteomes" id="UP000268093"/>
    </source>
</evidence>
<dbReference type="PANTHER" id="PTHR45989:SF1">
    <property type="entry name" value="TRANSLATION INITIATION FACTOR EIF-2B SUBUNIT GAMMA"/>
    <property type="match status" value="1"/>
</dbReference>
<evidence type="ECO:0000256" key="6">
    <source>
        <dbReference type="ARBA" id="ARBA00046432"/>
    </source>
</evidence>
<dbReference type="GO" id="GO:0005829">
    <property type="term" value="C:cytosol"/>
    <property type="evidence" value="ECO:0007669"/>
    <property type="project" value="UniProtKB-SubCell"/>
</dbReference>
<evidence type="ECO:0000256" key="7">
    <source>
        <dbReference type="SAM" id="Phobius"/>
    </source>
</evidence>
<evidence type="ECO:0000256" key="2">
    <source>
        <dbReference type="ARBA" id="ARBA00007878"/>
    </source>
</evidence>
<evidence type="ECO:0000256" key="3">
    <source>
        <dbReference type="ARBA" id="ARBA00022490"/>
    </source>
</evidence>
<dbReference type="OrthoDB" id="10250549at2759"/>
<dbReference type="AlphaFoldDB" id="A0A433BAD9"/>
<feature type="non-terminal residue" evidence="9">
    <location>
        <position position="1"/>
    </location>
</feature>
<dbReference type="InterPro" id="IPR051960">
    <property type="entry name" value="eIF2B_gamma"/>
</dbReference>
<keyword evidence="8" id="KW-0732">Signal</keyword>
<proteinExistence type="inferred from homology"/>
<keyword evidence="5" id="KW-0648">Protein biosynthesis</keyword>
<sequence>RAGGSGLSSCFSFLRLILVLYVYPAKRFPRVTLHTKLRDAHLYIFKRWVIDLIAAKENLSSVRTDLIPLLVKCQFQRKLVEREEIARMLALSTTADLGEDEVALTPMDTFVAPVKALAYIFRGGFCERGNTVPSYCELNRCVSFGVGCRAAASACVGRLFVPNPVPLTFISYVCTMCLILLFFILHAQLTKQSALRVALTADVSGRAQVGADSMVGEFTRIDERTSVKRSTIGAHCVIGKNVKISNSVVLDHVVIEDKCVRGSGDWVERKRIFMMFESIVRLLIRLTVKMDGCVVCNHAKIEEKAQLKDCEVGGGYVVGRESDCEQKRADGRVPGHGHRRKLLEGIGEGGLVLYLLKGVLVSDQQYQSLSVSMMFNKFIDSRCHSAFKTGYSPWNPKDVI</sequence>
<evidence type="ECO:0000256" key="4">
    <source>
        <dbReference type="ARBA" id="ARBA00022540"/>
    </source>
</evidence>
<feature type="transmembrane region" description="Helical" evidence="7">
    <location>
        <begin position="167"/>
        <end position="187"/>
    </location>
</feature>
<dbReference type="Proteomes" id="UP000268093">
    <property type="component" value="Unassembled WGS sequence"/>
</dbReference>
<keyword evidence="10" id="KW-1185">Reference proteome</keyword>
<dbReference type="InterPro" id="IPR011004">
    <property type="entry name" value="Trimer_LpxA-like_sf"/>
</dbReference>
<keyword evidence="7" id="KW-0812">Transmembrane</keyword>
<comment type="subcellular location">
    <subcellularLocation>
        <location evidence="1">Cytoplasm</location>
        <location evidence="1">Cytosol</location>
    </subcellularLocation>
</comment>
<protein>
    <submittedName>
        <fullName evidence="9">Uncharacterized protein</fullName>
    </submittedName>
</protein>
<name>A0A433BAD9_9FUNG</name>
<keyword evidence="4" id="KW-0396">Initiation factor</keyword>
<dbReference type="GO" id="GO:0003743">
    <property type="term" value="F:translation initiation factor activity"/>
    <property type="evidence" value="ECO:0007669"/>
    <property type="project" value="TreeGrafter"/>
</dbReference>
<reference evidence="9 10" key="1">
    <citation type="journal article" date="2018" name="New Phytol.">
        <title>Phylogenomics of Endogonaceae and evolution of mycorrhizas within Mucoromycota.</title>
        <authorList>
            <person name="Chang Y."/>
            <person name="Desiro A."/>
            <person name="Na H."/>
            <person name="Sandor L."/>
            <person name="Lipzen A."/>
            <person name="Clum A."/>
            <person name="Barry K."/>
            <person name="Grigoriev I.V."/>
            <person name="Martin F.M."/>
            <person name="Stajich J.E."/>
            <person name="Smith M.E."/>
            <person name="Bonito G."/>
            <person name="Spatafora J.W."/>
        </authorList>
    </citation>
    <scope>NUCLEOTIDE SEQUENCE [LARGE SCALE GENOMIC DNA]</scope>
    <source>
        <strain evidence="9 10">GMNB39</strain>
    </source>
</reference>